<dbReference type="RefSeq" id="WP_390316660.1">
    <property type="nucleotide sequence ID" value="NZ_JBHSPB010000007.1"/>
</dbReference>
<dbReference type="NCBIfam" id="TIGR03891">
    <property type="entry name" value="thiopep_ocin"/>
    <property type="match status" value="1"/>
</dbReference>
<dbReference type="Pfam" id="PF14028">
    <property type="entry name" value="Lant_dehydr_C"/>
    <property type="match status" value="1"/>
</dbReference>
<dbReference type="InterPro" id="IPR023809">
    <property type="entry name" value="Thiopep_bacteriocin_synth_dom"/>
</dbReference>
<organism evidence="2 3">
    <name type="scientific">Streptomyces gamaensis</name>
    <dbReference type="NCBI Taxonomy" id="1763542"/>
    <lineage>
        <taxon>Bacteria</taxon>
        <taxon>Bacillati</taxon>
        <taxon>Actinomycetota</taxon>
        <taxon>Actinomycetes</taxon>
        <taxon>Kitasatosporales</taxon>
        <taxon>Streptomycetaceae</taxon>
        <taxon>Streptomyces</taxon>
    </lineage>
</organism>
<evidence type="ECO:0000313" key="3">
    <source>
        <dbReference type="Proteomes" id="UP001596083"/>
    </source>
</evidence>
<evidence type="ECO:0000313" key="2">
    <source>
        <dbReference type="EMBL" id="MFC5721396.1"/>
    </source>
</evidence>
<sequence>MASSIVDSVLAVLSGAPLRQAAVRSGLDPADLADAIELFQNAGRAALKAQEADRDWYQVRIEFADWHTAEHAAAILLGPQLERAQNTGPFTGWWFIRKHPCWRLRFRPGPGASHADVRKAIAPLLDKLTTDGVTLHWWETVYEPETLAFGGPPGMDAAHRLFHADSVGILDFLRREPVIGRRELSVLLCSALFHSAGQEWHEQGDIWHRVARMRPTPRDTPTDRLRDLTAGLACLMTVDASPTSALLNTTGALAFVAPWAAAFNDAGRELGAGAHDGTLLRGVRDVLAHHVIFHWNRLGLNARTQAILARAATDTVMGISDVARA</sequence>
<proteinExistence type="predicted"/>
<evidence type="ECO:0000259" key="1">
    <source>
        <dbReference type="Pfam" id="PF14028"/>
    </source>
</evidence>
<keyword evidence="3" id="KW-1185">Reference proteome</keyword>
<feature type="domain" description="Thiopeptide-type bacteriocin biosynthesis" evidence="1">
    <location>
        <begin position="56"/>
        <end position="313"/>
    </location>
</feature>
<accession>A0ABW0Z1X8</accession>
<gene>
    <name evidence="2" type="ORF">ACFP1Z_14585</name>
</gene>
<reference evidence="3" key="1">
    <citation type="journal article" date="2019" name="Int. J. Syst. Evol. Microbiol.">
        <title>The Global Catalogue of Microorganisms (GCM) 10K type strain sequencing project: providing services to taxonomists for standard genome sequencing and annotation.</title>
        <authorList>
            <consortium name="The Broad Institute Genomics Platform"/>
            <consortium name="The Broad Institute Genome Sequencing Center for Infectious Disease"/>
            <person name="Wu L."/>
            <person name="Ma J."/>
        </authorList>
    </citation>
    <scope>NUCLEOTIDE SEQUENCE [LARGE SCALE GENOMIC DNA]</scope>
    <source>
        <strain evidence="3">CGMCC 4.7304</strain>
    </source>
</reference>
<name>A0ABW0Z1X8_9ACTN</name>
<dbReference type="EMBL" id="JBHSPB010000007">
    <property type="protein sequence ID" value="MFC5721396.1"/>
    <property type="molecule type" value="Genomic_DNA"/>
</dbReference>
<protein>
    <submittedName>
        <fullName evidence="2">Thiopeptide-type bacteriocin biosynthesis protein</fullName>
    </submittedName>
</protein>
<dbReference type="Proteomes" id="UP001596083">
    <property type="component" value="Unassembled WGS sequence"/>
</dbReference>
<comment type="caution">
    <text evidence="2">The sequence shown here is derived from an EMBL/GenBank/DDBJ whole genome shotgun (WGS) entry which is preliminary data.</text>
</comment>